<sequence length="109" mass="12987">MRQQKGAVRFCNYIYPTAKAIGLYKKFKYIKQDLESGNTVEELETTKRWDRREIQSRIEESFYSWLNKTTEIEMAKNGARTMEEILQKIGKTEAVIVRNMKDQEEKQDI</sequence>
<dbReference type="OrthoDB" id="10545786at2759"/>
<dbReference type="Proteomes" id="UP000031668">
    <property type="component" value="Unassembled WGS sequence"/>
</dbReference>
<dbReference type="EMBL" id="JWZT01005451">
    <property type="protein sequence ID" value="KII60755.1"/>
    <property type="molecule type" value="Genomic_DNA"/>
</dbReference>
<keyword evidence="2" id="KW-1185">Reference proteome</keyword>
<reference evidence="1 2" key="1">
    <citation type="journal article" date="2014" name="Genome Biol. Evol.">
        <title>The genome of the myxosporean Thelohanellus kitauei shows adaptations to nutrient acquisition within its fish host.</title>
        <authorList>
            <person name="Yang Y."/>
            <person name="Xiong J."/>
            <person name="Zhou Z."/>
            <person name="Huo F."/>
            <person name="Miao W."/>
            <person name="Ran C."/>
            <person name="Liu Y."/>
            <person name="Zhang J."/>
            <person name="Feng J."/>
            <person name="Wang M."/>
            <person name="Wang M."/>
            <person name="Wang L."/>
            <person name="Yao B."/>
        </authorList>
    </citation>
    <scope>NUCLEOTIDE SEQUENCE [LARGE SCALE GENOMIC DNA]</scope>
    <source>
        <strain evidence="1">Wuqing</strain>
    </source>
</reference>
<comment type="caution">
    <text evidence="1">The sequence shown here is derived from an EMBL/GenBank/DDBJ whole genome shotgun (WGS) entry which is preliminary data.</text>
</comment>
<proteinExistence type="predicted"/>
<organism evidence="1 2">
    <name type="scientific">Thelohanellus kitauei</name>
    <name type="common">Myxosporean</name>
    <dbReference type="NCBI Taxonomy" id="669202"/>
    <lineage>
        <taxon>Eukaryota</taxon>
        <taxon>Metazoa</taxon>
        <taxon>Cnidaria</taxon>
        <taxon>Myxozoa</taxon>
        <taxon>Myxosporea</taxon>
        <taxon>Bivalvulida</taxon>
        <taxon>Platysporina</taxon>
        <taxon>Myxobolidae</taxon>
        <taxon>Thelohanellus</taxon>
    </lineage>
</organism>
<name>A0A0C2M149_THEKT</name>
<dbReference type="AlphaFoldDB" id="A0A0C2M149"/>
<evidence type="ECO:0000313" key="2">
    <source>
        <dbReference type="Proteomes" id="UP000031668"/>
    </source>
</evidence>
<gene>
    <name evidence="1" type="ORF">RF11_03991</name>
</gene>
<protein>
    <submittedName>
        <fullName evidence="1">Uncharacterized protein</fullName>
    </submittedName>
</protein>
<accession>A0A0C2M149</accession>
<evidence type="ECO:0000313" key="1">
    <source>
        <dbReference type="EMBL" id="KII60755.1"/>
    </source>
</evidence>